<accession>A0A0F8ZPV0</accession>
<proteinExistence type="predicted"/>
<reference evidence="1" key="1">
    <citation type="journal article" date="2015" name="Nature">
        <title>Complex archaea that bridge the gap between prokaryotes and eukaryotes.</title>
        <authorList>
            <person name="Spang A."/>
            <person name="Saw J.H."/>
            <person name="Jorgensen S.L."/>
            <person name="Zaremba-Niedzwiedzka K."/>
            <person name="Martijn J."/>
            <person name="Lind A.E."/>
            <person name="van Eijk R."/>
            <person name="Schleper C."/>
            <person name="Guy L."/>
            <person name="Ettema T.J."/>
        </authorList>
    </citation>
    <scope>NUCLEOTIDE SEQUENCE</scope>
</reference>
<evidence type="ECO:0000313" key="1">
    <source>
        <dbReference type="EMBL" id="KKK95887.1"/>
    </source>
</evidence>
<dbReference type="AlphaFoldDB" id="A0A0F8ZPV0"/>
<gene>
    <name evidence="1" type="ORF">LCGC14_2668300</name>
</gene>
<dbReference type="EMBL" id="LAZR01046714">
    <property type="protein sequence ID" value="KKK95887.1"/>
    <property type="molecule type" value="Genomic_DNA"/>
</dbReference>
<protein>
    <submittedName>
        <fullName evidence="1">Uncharacterized protein</fullName>
    </submittedName>
</protein>
<name>A0A0F8ZPV0_9ZZZZ</name>
<comment type="caution">
    <text evidence="1">The sequence shown here is derived from an EMBL/GenBank/DDBJ whole genome shotgun (WGS) entry which is preliminary data.</text>
</comment>
<organism evidence="1">
    <name type="scientific">marine sediment metagenome</name>
    <dbReference type="NCBI Taxonomy" id="412755"/>
    <lineage>
        <taxon>unclassified sequences</taxon>
        <taxon>metagenomes</taxon>
        <taxon>ecological metagenomes</taxon>
    </lineage>
</organism>
<sequence>MSLDNPGLILLPHQNGDCRLVSTGLEIRPGLGFDEWENIGLTLEFLAKSIQFALGDWLNYGEVAYGEKYAQAQSITEKNYQTLNNYAYVSRQVEIYRRRDDLSYSHHSEIAKYDSEDQVNYLAVAARDNLSVRALRAYIARNTTDDPPPATCPACGARLR</sequence>